<dbReference type="RefSeq" id="WP_100993150.1">
    <property type="nucleotide sequence ID" value="NZ_CP025096.1"/>
</dbReference>
<name>A0A2K8Z9S8_9BACT</name>
<dbReference type="EMBL" id="CP025096">
    <property type="protein sequence ID" value="AUD06611.1"/>
    <property type="molecule type" value="Genomic_DNA"/>
</dbReference>
<dbReference type="AlphaFoldDB" id="A0A2K8Z9S8"/>
<dbReference type="InterPro" id="IPR018391">
    <property type="entry name" value="PQQ_b-propeller_rpt"/>
</dbReference>
<organism evidence="3 4">
    <name type="scientific">Spirosoma pollinicola</name>
    <dbReference type="NCBI Taxonomy" id="2057025"/>
    <lineage>
        <taxon>Bacteria</taxon>
        <taxon>Pseudomonadati</taxon>
        <taxon>Bacteroidota</taxon>
        <taxon>Cytophagia</taxon>
        <taxon>Cytophagales</taxon>
        <taxon>Cytophagaceae</taxon>
        <taxon>Spirosoma</taxon>
    </lineage>
</organism>
<dbReference type="Gene3D" id="2.140.10.10">
    <property type="entry name" value="Quinoprotein alcohol dehydrogenase-like superfamily"/>
    <property type="match status" value="1"/>
</dbReference>
<dbReference type="Proteomes" id="UP000232883">
    <property type="component" value="Chromosome"/>
</dbReference>
<dbReference type="PANTHER" id="PTHR34512">
    <property type="entry name" value="CELL SURFACE PROTEIN"/>
    <property type="match status" value="1"/>
</dbReference>
<accession>A0A2K8Z9S8</accession>
<dbReference type="SMART" id="SM00564">
    <property type="entry name" value="PQQ"/>
    <property type="match status" value="8"/>
</dbReference>
<feature type="domain" description="Pyrrolo-quinoline quinone repeat" evidence="2">
    <location>
        <begin position="303"/>
        <end position="376"/>
    </location>
</feature>
<protein>
    <recommendedName>
        <fullName evidence="2">Pyrrolo-quinoline quinone repeat domain-containing protein</fullName>
    </recommendedName>
</protein>
<dbReference type="InterPro" id="IPR011047">
    <property type="entry name" value="Quinoprotein_ADH-like_sf"/>
</dbReference>
<dbReference type="InterPro" id="IPR002372">
    <property type="entry name" value="PQQ_rpt_dom"/>
</dbReference>
<evidence type="ECO:0000259" key="2">
    <source>
        <dbReference type="Pfam" id="PF13360"/>
    </source>
</evidence>
<dbReference type="KEGG" id="spir:CWM47_35050"/>
<evidence type="ECO:0000313" key="3">
    <source>
        <dbReference type="EMBL" id="AUD06611.1"/>
    </source>
</evidence>
<dbReference type="Gene3D" id="2.40.128.630">
    <property type="match status" value="2"/>
</dbReference>
<feature type="signal peptide" evidence="1">
    <location>
        <begin position="1"/>
        <end position="24"/>
    </location>
</feature>
<evidence type="ECO:0000313" key="4">
    <source>
        <dbReference type="Proteomes" id="UP000232883"/>
    </source>
</evidence>
<feature type="domain" description="Pyrrolo-quinoline quinone repeat" evidence="2">
    <location>
        <begin position="35"/>
        <end position="190"/>
    </location>
</feature>
<dbReference type="SUPFAM" id="SSF50998">
    <property type="entry name" value="Quinoprotein alcohol dehydrogenase-like"/>
    <property type="match status" value="1"/>
</dbReference>
<dbReference type="Gene3D" id="2.40.10.480">
    <property type="match status" value="1"/>
</dbReference>
<dbReference type="OrthoDB" id="7012117at2"/>
<dbReference type="PANTHER" id="PTHR34512:SF30">
    <property type="entry name" value="OUTER MEMBRANE PROTEIN ASSEMBLY FACTOR BAMB"/>
    <property type="match status" value="1"/>
</dbReference>
<gene>
    <name evidence="3" type="ORF">CWM47_35050</name>
</gene>
<evidence type="ECO:0000256" key="1">
    <source>
        <dbReference type="SAM" id="SignalP"/>
    </source>
</evidence>
<keyword evidence="4" id="KW-1185">Reference proteome</keyword>
<reference evidence="3 4" key="1">
    <citation type="submission" date="2017-11" db="EMBL/GenBank/DDBJ databases">
        <title>Taxonomic description and genome sequences of Spirosoma HA7 sp. nov., isolated from pollen microhabitat of Corylus avellana.</title>
        <authorList>
            <person name="Ambika Manirajan B."/>
            <person name="Suarez C."/>
            <person name="Ratering S."/>
            <person name="Geissler-Plaum R."/>
            <person name="Cardinale M."/>
            <person name="Sylvia S."/>
        </authorList>
    </citation>
    <scope>NUCLEOTIDE SEQUENCE [LARGE SCALE GENOMIC DNA]</scope>
    <source>
        <strain evidence="3 4">HA7</strain>
    </source>
</reference>
<keyword evidence="1" id="KW-0732">Signal</keyword>
<sequence>MLHLVNLTAFRILVLTAISLVAGACSQLTPLAPPAPAIQNTTVFVGDENRTLYALNALTGSQQWQVSTQELISSPPTVSQRIVYALSDHQVYALDSQTGQKKWTYTSEDTGTNTRSTLISSGDKVYFVGNNGRKLYALDALTGTKKWAVSAPGFDPSGYPRVYGLPTAANQKVYIGSGNTVYVLDAQTGLAQQELLFGGGIYGAPLVAEGTLFVGCYDGKLYALDALTGQAKWESSLGGWLIYVNLVGRTLYVNSWQEVFALDVRTGAQHWRFKPAISGNTGARSIANGIVYGSYSLLDSPEAQLYALDAATGNKKWDTWTWPGGFNGRASRAIAANGLVYVAGRDHTLYALDGTTGQIRWSSPTSGDITTSPCVVTQQGVFF</sequence>
<feature type="chain" id="PRO_5014979064" description="Pyrrolo-quinoline quinone repeat domain-containing protein" evidence="1">
    <location>
        <begin position="25"/>
        <end position="383"/>
    </location>
</feature>
<proteinExistence type="predicted"/>
<dbReference type="Pfam" id="PF13360">
    <property type="entry name" value="PQQ_2"/>
    <property type="match status" value="2"/>
</dbReference>